<protein>
    <submittedName>
        <fullName evidence="4">Dipeptide transport ATP-binding protein DppF</fullName>
    </submittedName>
</protein>
<evidence type="ECO:0000313" key="5">
    <source>
        <dbReference type="Proteomes" id="UP000093080"/>
    </source>
</evidence>
<dbReference type="InterPro" id="IPR017871">
    <property type="entry name" value="ABC_transporter-like_CS"/>
</dbReference>
<comment type="caution">
    <text evidence="4">The sequence shown here is derived from an EMBL/GenBank/DDBJ whole genome shotgun (WGS) entry which is preliminary data.</text>
</comment>
<dbReference type="SUPFAM" id="SSF52540">
    <property type="entry name" value="P-loop containing nucleoside triphosphate hydrolases"/>
    <property type="match status" value="1"/>
</dbReference>
<reference evidence="4 5" key="1">
    <citation type="submission" date="2016-06" db="EMBL/GenBank/DDBJ databases">
        <title>Respiratory ammonification of nitrate coupled to the oxidation of elemental sulfur in deep-sea autotrophic thermophilic bacteria.</title>
        <authorList>
            <person name="Slobodkina G.B."/>
            <person name="Mardanov A.V."/>
            <person name="Ravin N.V."/>
            <person name="Frolova A.A."/>
            <person name="Viryasiv M.B."/>
            <person name="Chernyh N.A."/>
            <person name="Bonch-Osmolovskaya E.A."/>
            <person name="Slobodkin A.I."/>
        </authorList>
    </citation>
    <scope>NUCLEOTIDE SEQUENCE [LARGE SCALE GENOMIC DNA]</scope>
    <source>
        <strain evidence="4 5">S69</strain>
    </source>
</reference>
<dbReference type="GO" id="GO:0005524">
    <property type="term" value="F:ATP binding"/>
    <property type="evidence" value="ECO:0007669"/>
    <property type="project" value="UniProtKB-KW"/>
</dbReference>
<evidence type="ECO:0000256" key="1">
    <source>
        <dbReference type="ARBA" id="ARBA00022741"/>
    </source>
</evidence>
<dbReference type="InterPro" id="IPR003593">
    <property type="entry name" value="AAA+_ATPase"/>
</dbReference>
<dbReference type="InterPro" id="IPR003439">
    <property type="entry name" value="ABC_transporter-like_ATP-bd"/>
</dbReference>
<proteinExistence type="predicted"/>
<dbReference type="OrthoDB" id="5415124at2"/>
<dbReference type="Proteomes" id="UP000093080">
    <property type="component" value="Unassembled WGS sequence"/>
</dbReference>
<dbReference type="Gene3D" id="3.40.50.300">
    <property type="entry name" value="P-loop containing nucleotide triphosphate hydrolases"/>
    <property type="match status" value="1"/>
</dbReference>
<evidence type="ECO:0000256" key="2">
    <source>
        <dbReference type="ARBA" id="ARBA00022840"/>
    </source>
</evidence>
<dbReference type="Pfam" id="PF00005">
    <property type="entry name" value="ABC_tran"/>
    <property type="match status" value="1"/>
</dbReference>
<dbReference type="PROSITE" id="PS00211">
    <property type="entry name" value="ABC_TRANSPORTER_1"/>
    <property type="match status" value="1"/>
</dbReference>
<sequence length="234" mass="26594">MILSASGITFGYPKEEWLLFENLSFTIKGPGFFSLFGLSGAGKSTLGKILAGILKPSRGLVKKEPASGPILYSHSEERFPNWESVYQHLQKVSVKDNQHLLEKFKKIGLESVDLNTRFKDLSQGQKNRVNIARYLTQNFDCLIIDEALSNVDEPTREKILQFIKKEFSNRTILYISHHVIEVARFSKQIFILKRPTNSSIKKLFKIKGLDETPCCPYPQSTIKEKGIEVLEIAT</sequence>
<dbReference type="PANTHER" id="PTHR43158:SF2">
    <property type="entry name" value="SKFA PEPTIDE EXPORT ATP-BINDING PROTEIN SKFE"/>
    <property type="match status" value="1"/>
</dbReference>
<evidence type="ECO:0000259" key="3">
    <source>
        <dbReference type="PROSITE" id="PS50893"/>
    </source>
</evidence>
<keyword evidence="5" id="KW-1185">Reference proteome</keyword>
<dbReference type="RefSeq" id="WP_067618320.1">
    <property type="nucleotide sequence ID" value="NZ_MAGO01000007.1"/>
</dbReference>
<accession>A0A1B9F4V5</accession>
<evidence type="ECO:0000313" key="4">
    <source>
        <dbReference type="EMBL" id="OCC14989.1"/>
    </source>
</evidence>
<dbReference type="STRING" id="1156395.DBT_1475"/>
<dbReference type="GO" id="GO:0016887">
    <property type="term" value="F:ATP hydrolysis activity"/>
    <property type="evidence" value="ECO:0007669"/>
    <property type="project" value="InterPro"/>
</dbReference>
<dbReference type="PROSITE" id="PS50893">
    <property type="entry name" value="ABC_TRANSPORTER_2"/>
    <property type="match status" value="1"/>
</dbReference>
<dbReference type="AlphaFoldDB" id="A0A1B9F4V5"/>
<gene>
    <name evidence="4" type="ORF">DBT_1475</name>
</gene>
<keyword evidence="1" id="KW-0547">Nucleotide-binding</keyword>
<keyword evidence="2 4" id="KW-0067">ATP-binding</keyword>
<dbReference type="SMART" id="SM00382">
    <property type="entry name" value="AAA"/>
    <property type="match status" value="1"/>
</dbReference>
<dbReference type="EMBL" id="MAGO01000007">
    <property type="protein sequence ID" value="OCC14989.1"/>
    <property type="molecule type" value="Genomic_DNA"/>
</dbReference>
<dbReference type="PANTHER" id="PTHR43158">
    <property type="entry name" value="SKFA PEPTIDE EXPORT ATP-BINDING PROTEIN SKFE"/>
    <property type="match status" value="1"/>
</dbReference>
<dbReference type="InterPro" id="IPR027417">
    <property type="entry name" value="P-loop_NTPase"/>
</dbReference>
<feature type="domain" description="ABC transporter" evidence="3">
    <location>
        <begin position="3"/>
        <end position="219"/>
    </location>
</feature>
<name>A0A1B9F4V5_9BACT</name>
<organism evidence="4 5">
    <name type="scientific">Dissulfuribacter thermophilus</name>
    <dbReference type="NCBI Taxonomy" id="1156395"/>
    <lineage>
        <taxon>Bacteria</taxon>
        <taxon>Pseudomonadati</taxon>
        <taxon>Thermodesulfobacteriota</taxon>
        <taxon>Dissulfuribacteria</taxon>
        <taxon>Dissulfuribacterales</taxon>
        <taxon>Dissulfuribacteraceae</taxon>
        <taxon>Dissulfuribacter</taxon>
    </lineage>
</organism>